<keyword evidence="3" id="KW-1133">Transmembrane helix</keyword>
<dbReference type="Gene3D" id="1.10.287.470">
    <property type="entry name" value="Helix hairpin bin"/>
    <property type="match status" value="2"/>
</dbReference>
<dbReference type="Gene3D" id="2.40.30.170">
    <property type="match status" value="1"/>
</dbReference>
<dbReference type="Pfam" id="PF25917">
    <property type="entry name" value="BSH_RND"/>
    <property type="match status" value="1"/>
</dbReference>
<evidence type="ECO:0000256" key="3">
    <source>
        <dbReference type="ARBA" id="ARBA00022989"/>
    </source>
</evidence>
<protein>
    <submittedName>
        <fullName evidence="8">Multidrug resistance efflux pump</fullName>
    </submittedName>
</protein>
<dbReference type="RefSeq" id="WP_093163238.1">
    <property type="nucleotide sequence ID" value="NZ_FNEK01000078.1"/>
</dbReference>
<keyword evidence="2" id="KW-0812">Transmembrane</keyword>
<feature type="domain" description="p-hydroxybenzoic acid efflux pump subunit AaeA-like beta-barrel" evidence="7">
    <location>
        <begin position="229"/>
        <end position="305"/>
    </location>
</feature>
<dbReference type="STRING" id="571298.SAMN04488026_107820"/>
<organism evidence="8 9">
    <name type="scientific">Aliiruegeria lutimaris</name>
    <dbReference type="NCBI Taxonomy" id="571298"/>
    <lineage>
        <taxon>Bacteria</taxon>
        <taxon>Pseudomonadati</taxon>
        <taxon>Pseudomonadota</taxon>
        <taxon>Alphaproteobacteria</taxon>
        <taxon>Rhodobacterales</taxon>
        <taxon>Roseobacteraceae</taxon>
        <taxon>Aliiruegeria</taxon>
    </lineage>
</organism>
<evidence type="ECO:0000313" key="9">
    <source>
        <dbReference type="Proteomes" id="UP000199382"/>
    </source>
</evidence>
<dbReference type="Gene3D" id="2.40.50.100">
    <property type="match status" value="1"/>
</dbReference>
<reference evidence="8 9" key="1">
    <citation type="submission" date="2016-10" db="EMBL/GenBank/DDBJ databases">
        <authorList>
            <person name="de Groot N.N."/>
        </authorList>
    </citation>
    <scope>NUCLEOTIDE SEQUENCE [LARGE SCALE GENOMIC DNA]</scope>
    <source>
        <strain evidence="8 9">DSM 25294</strain>
    </source>
</reference>
<keyword evidence="9" id="KW-1185">Reference proteome</keyword>
<keyword evidence="4" id="KW-0472">Membrane</keyword>
<dbReference type="OrthoDB" id="9811754at2"/>
<sequence>MKRTIWTTVAILALFLLWYIAADRMTPITGNARVKAVATQIVPHVTGTVTEVLVKNGDVVTAGDILFRIDRRPYEIDRAKAEADLASATQDVGASSAEVSAAQAKVARTQADLDTLRLQSERIYALEAKGLVPVAKADDARGKIAEGEANLENAIADLEKAKQRLGEEGQENAKIQRALAALADADLNLEWTELKAPADGVISNLLIAPGTYARAGSDLITFLDATDVWIEAYMTENNIGLAQVGTPVEVVLNMHPGRVLKGKVESFSGAVSVSGADAPGKIASAPSTTGFLREAERFPVRIILPGYEAGSLEDDLRFQLNGQADVILYTTESKFMNFVGRMYIRAVAFLSYAY</sequence>
<dbReference type="PANTHER" id="PTHR30386">
    <property type="entry name" value="MEMBRANE FUSION SUBUNIT OF EMRAB-TOLC MULTIDRUG EFFLUX PUMP"/>
    <property type="match status" value="1"/>
</dbReference>
<dbReference type="EMBL" id="FNEK01000078">
    <property type="protein sequence ID" value="SDL32415.1"/>
    <property type="molecule type" value="Genomic_DNA"/>
</dbReference>
<keyword evidence="5" id="KW-0175">Coiled coil</keyword>
<feature type="domain" description="Multidrug resistance protein MdtA-like barrel-sandwich hybrid" evidence="6">
    <location>
        <begin position="40"/>
        <end position="218"/>
    </location>
</feature>
<dbReference type="InterPro" id="IPR058634">
    <property type="entry name" value="AaeA-lik-b-barrel"/>
</dbReference>
<evidence type="ECO:0000256" key="4">
    <source>
        <dbReference type="ARBA" id="ARBA00023136"/>
    </source>
</evidence>
<dbReference type="InterPro" id="IPR050739">
    <property type="entry name" value="MFP"/>
</dbReference>
<dbReference type="PANTHER" id="PTHR30386:SF26">
    <property type="entry name" value="TRANSPORT PROTEIN COMB"/>
    <property type="match status" value="1"/>
</dbReference>
<proteinExistence type="predicted"/>
<dbReference type="InterPro" id="IPR058625">
    <property type="entry name" value="MdtA-like_BSH"/>
</dbReference>
<accession>A0A1G9J541</accession>
<dbReference type="Pfam" id="PF25963">
    <property type="entry name" value="Beta-barrel_AAEA"/>
    <property type="match status" value="1"/>
</dbReference>
<feature type="coiled-coil region" evidence="5">
    <location>
        <begin position="99"/>
        <end position="178"/>
    </location>
</feature>
<comment type="subcellular location">
    <subcellularLocation>
        <location evidence="1">Membrane</location>
        <topology evidence="1">Single-pass membrane protein</topology>
    </subcellularLocation>
</comment>
<dbReference type="Proteomes" id="UP000199382">
    <property type="component" value="Unassembled WGS sequence"/>
</dbReference>
<evidence type="ECO:0000259" key="7">
    <source>
        <dbReference type="Pfam" id="PF25963"/>
    </source>
</evidence>
<evidence type="ECO:0000256" key="2">
    <source>
        <dbReference type="ARBA" id="ARBA00022692"/>
    </source>
</evidence>
<evidence type="ECO:0000313" key="8">
    <source>
        <dbReference type="EMBL" id="SDL32415.1"/>
    </source>
</evidence>
<name>A0A1G9J541_9RHOB</name>
<dbReference type="AlphaFoldDB" id="A0A1G9J541"/>
<dbReference type="GO" id="GO:0016020">
    <property type="term" value="C:membrane"/>
    <property type="evidence" value="ECO:0007669"/>
    <property type="project" value="UniProtKB-SubCell"/>
</dbReference>
<gene>
    <name evidence="8" type="ORF">SAMN04488026_107820</name>
</gene>
<evidence type="ECO:0000259" key="6">
    <source>
        <dbReference type="Pfam" id="PF25917"/>
    </source>
</evidence>
<evidence type="ECO:0000256" key="5">
    <source>
        <dbReference type="SAM" id="Coils"/>
    </source>
</evidence>
<dbReference type="SUPFAM" id="SSF111369">
    <property type="entry name" value="HlyD-like secretion proteins"/>
    <property type="match status" value="2"/>
</dbReference>
<evidence type="ECO:0000256" key="1">
    <source>
        <dbReference type="ARBA" id="ARBA00004167"/>
    </source>
</evidence>